<dbReference type="GO" id="GO:0000981">
    <property type="term" value="F:DNA-binding transcription factor activity, RNA polymerase II-specific"/>
    <property type="evidence" value="ECO:0007669"/>
    <property type="project" value="TreeGrafter"/>
</dbReference>
<dbReference type="SMART" id="SM00717">
    <property type="entry name" value="SANT"/>
    <property type="match status" value="2"/>
</dbReference>
<gene>
    <name evidence="3" type="ORF">HaLaN_02951</name>
</gene>
<dbReference type="PROSITE" id="PS51294">
    <property type="entry name" value="HTH_MYB"/>
    <property type="match status" value="2"/>
</dbReference>
<reference evidence="3 4" key="1">
    <citation type="submission" date="2020-02" db="EMBL/GenBank/DDBJ databases">
        <title>Draft genome sequence of Haematococcus lacustris strain NIES-144.</title>
        <authorList>
            <person name="Morimoto D."/>
            <person name="Nakagawa S."/>
            <person name="Yoshida T."/>
            <person name="Sawayama S."/>
        </authorList>
    </citation>
    <scope>NUCLEOTIDE SEQUENCE [LARGE SCALE GENOMIC DNA]</scope>
    <source>
        <strain evidence="3 4">NIES-144</strain>
    </source>
</reference>
<feature type="domain" description="HTH myb-type" evidence="2">
    <location>
        <begin position="13"/>
        <end position="63"/>
    </location>
</feature>
<feature type="domain" description="HTH myb-type" evidence="2">
    <location>
        <begin position="66"/>
        <end position="120"/>
    </location>
</feature>
<organism evidence="3 4">
    <name type="scientific">Haematococcus lacustris</name>
    <name type="common">Green alga</name>
    <name type="synonym">Haematococcus pluvialis</name>
    <dbReference type="NCBI Taxonomy" id="44745"/>
    <lineage>
        <taxon>Eukaryota</taxon>
        <taxon>Viridiplantae</taxon>
        <taxon>Chlorophyta</taxon>
        <taxon>core chlorophytes</taxon>
        <taxon>Chlorophyceae</taxon>
        <taxon>CS clade</taxon>
        <taxon>Chlamydomonadales</taxon>
        <taxon>Haematococcaceae</taxon>
        <taxon>Haematococcus</taxon>
    </lineage>
</organism>
<proteinExistence type="predicted"/>
<dbReference type="Pfam" id="PF00249">
    <property type="entry name" value="Myb_DNA-binding"/>
    <property type="match status" value="2"/>
</dbReference>
<dbReference type="PANTHER" id="PTHR45614">
    <property type="entry name" value="MYB PROTEIN-RELATED"/>
    <property type="match status" value="1"/>
</dbReference>
<dbReference type="InterPro" id="IPR009057">
    <property type="entry name" value="Homeodomain-like_sf"/>
</dbReference>
<dbReference type="Proteomes" id="UP000485058">
    <property type="component" value="Unassembled WGS sequence"/>
</dbReference>
<dbReference type="InterPro" id="IPR050560">
    <property type="entry name" value="MYB_TF"/>
</dbReference>
<dbReference type="InterPro" id="IPR001005">
    <property type="entry name" value="SANT/Myb"/>
</dbReference>
<sequence length="246" mass="26840">MRGSSLCDGKAGKKVSRKWTEEEVVALVAAINAVPASHPLNWAEIAKLIPERTGKQCREKYKNDLRPEISKAAWIPSEEFILARAHSEVGNQWAEIAKFLPGRSENSIKNHWNATLRSKAEAKSRTLLWTYGRLVYQQGGTTSLRTFREAVRAYQRIPDAEPLCCIEVPGFNLGGAGLPGGQTVDYDAIDAAGLLLESNHAVTPSLSPYQPGSARKLAAHMLSRFAQESGNDCSLSGKHCLGIVIS</sequence>
<accession>A0A699YF31</accession>
<name>A0A699YF31_HAELA</name>
<dbReference type="SUPFAM" id="SSF46689">
    <property type="entry name" value="Homeodomain-like"/>
    <property type="match status" value="1"/>
</dbReference>
<dbReference type="Gene3D" id="1.10.10.60">
    <property type="entry name" value="Homeodomain-like"/>
    <property type="match status" value="2"/>
</dbReference>
<evidence type="ECO:0000313" key="4">
    <source>
        <dbReference type="Proteomes" id="UP000485058"/>
    </source>
</evidence>
<evidence type="ECO:0000259" key="1">
    <source>
        <dbReference type="PROSITE" id="PS50090"/>
    </source>
</evidence>
<dbReference type="EMBL" id="BLLF01000133">
    <property type="protein sequence ID" value="GFH08051.1"/>
    <property type="molecule type" value="Genomic_DNA"/>
</dbReference>
<dbReference type="GO" id="GO:0005634">
    <property type="term" value="C:nucleus"/>
    <property type="evidence" value="ECO:0007669"/>
    <property type="project" value="TreeGrafter"/>
</dbReference>
<dbReference type="PROSITE" id="PS50090">
    <property type="entry name" value="MYB_LIKE"/>
    <property type="match status" value="2"/>
</dbReference>
<comment type="caution">
    <text evidence="3">The sequence shown here is derived from an EMBL/GenBank/DDBJ whole genome shotgun (WGS) entry which is preliminary data.</text>
</comment>
<protein>
    <submittedName>
        <fullName evidence="3">Uncharacterized protein</fullName>
    </submittedName>
</protein>
<feature type="domain" description="Myb-like" evidence="1">
    <location>
        <begin position="18"/>
        <end position="65"/>
    </location>
</feature>
<evidence type="ECO:0000259" key="2">
    <source>
        <dbReference type="PROSITE" id="PS51294"/>
    </source>
</evidence>
<dbReference type="PANTHER" id="PTHR45614:SF25">
    <property type="entry name" value="MYB PROTEIN"/>
    <property type="match status" value="1"/>
</dbReference>
<dbReference type="InterPro" id="IPR017930">
    <property type="entry name" value="Myb_dom"/>
</dbReference>
<dbReference type="AlphaFoldDB" id="A0A699YF31"/>
<keyword evidence="4" id="KW-1185">Reference proteome</keyword>
<dbReference type="CDD" id="cd00167">
    <property type="entry name" value="SANT"/>
    <property type="match status" value="2"/>
</dbReference>
<evidence type="ECO:0000313" key="3">
    <source>
        <dbReference type="EMBL" id="GFH08051.1"/>
    </source>
</evidence>
<feature type="domain" description="Myb-like" evidence="1">
    <location>
        <begin position="66"/>
        <end position="116"/>
    </location>
</feature>
<dbReference type="GO" id="GO:0000978">
    <property type="term" value="F:RNA polymerase II cis-regulatory region sequence-specific DNA binding"/>
    <property type="evidence" value="ECO:0007669"/>
    <property type="project" value="TreeGrafter"/>
</dbReference>